<accession>A0A1B0AQC9</accession>
<organism evidence="1 2">
    <name type="scientific">Glossina palpalis gambiensis</name>
    <dbReference type="NCBI Taxonomy" id="67801"/>
    <lineage>
        <taxon>Eukaryota</taxon>
        <taxon>Metazoa</taxon>
        <taxon>Ecdysozoa</taxon>
        <taxon>Arthropoda</taxon>
        <taxon>Hexapoda</taxon>
        <taxon>Insecta</taxon>
        <taxon>Pterygota</taxon>
        <taxon>Neoptera</taxon>
        <taxon>Endopterygota</taxon>
        <taxon>Diptera</taxon>
        <taxon>Brachycera</taxon>
        <taxon>Muscomorpha</taxon>
        <taxon>Hippoboscoidea</taxon>
        <taxon>Glossinidae</taxon>
        <taxon>Glossina</taxon>
    </lineage>
</organism>
<keyword evidence="2" id="KW-1185">Reference proteome</keyword>
<sequence length="301" mass="32891">MLVNDIRCACIATNMPSKVSVHSMLSCTNLKGANAWRCASSAVQQCKHCGYKKAIAGTFIISDICDSYRQAMASSMSNNLPTALTLYSSGPLALSQALNQTDLANGGLMLTSAVCHVNPYLPSGEDWSEYPSPDMSRGVANRIVSEDKDSAWPSIIGGFTVLKLKSSFTNKSQTNGTQVQISSSNLRVTGMDSAVPNLLIVIAAWESAFQSRLAATTSVEKLKDYIKAKLPVCDFSKINISKFVFLQPGNITSFKKPVPTNLCHIMDKWYWFEGCFVRDFVPCRRSRPVTNLNQLDSVSKS</sequence>
<evidence type="ECO:0000313" key="1">
    <source>
        <dbReference type="EnsemblMetazoa" id="GPPI004767-PA"/>
    </source>
</evidence>
<protein>
    <submittedName>
        <fullName evidence="1">Uncharacterized protein</fullName>
    </submittedName>
</protein>
<reference evidence="1" key="2">
    <citation type="submission" date="2020-05" db="UniProtKB">
        <authorList>
            <consortium name="EnsemblMetazoa"/>
        </authorList>
    </citation>
    <scope>IDENTIFICATION</scope>
    <source>
        <strain evidence="1">IAEA</strain>
    </source>
</reference>
<dbReference type="Proteomes" id="UP000092460">
    <property type="component" value="Unassembled WGS sequence"/>
</dbReference>
<dbReference type="EMBL" id="JXJN01001812">
    <property type="status" value="NOT_ANNOTATED_CDS"/>
    <property type="molecule type" value="Genomic_DNA"/>
</dbReference>
<dbReference type="EnsemblMetazoa" id="GPPI004767-RA">
    <property type="protein sequence ID" value="GPPI004767-PA"/>
    <property type="gene ID" value="GPPI004767"/>
</dbReference>
<name>A0A1B0AQC9_9MUSC</name>
<evidence type="ECO:0000313" key="2">
    <source>
        <dbReference type="Proteomes" id="UP000092460"/>
    </source>
</evidence>
<dbReference type="VEuPathDB" id="VectorBase:GPPI004767"/>
<proteinExistence type="predicted"/>
<reference evidence="2" key="1">
    <citation type="submission" date="2015-01" db="EMBL/GenBank/DDBJ databases">
        <authorList>
            <person name="Aksoy S."/>
            <person name="Warren W."/>
            <person name="Wilson R.K."/>
        </authorList>
    </citation>
    <scope>NUCLEOTIDE SEQUENCE [LARGE SCALE GENOMIC DNA]</scope>
    <source>
        <strain evidence="2">IAEA</strain>
    </source>
</reference>
<dbReference type="AlphaFoldDB" id="A0A1B0AQC9"/>